<dbReference type="CDD" id="cd05374">
    <property type="entry name" value="17beta-HSD-like_SDR_c"/>
    <property type="match status" value="1"/>
</dbReference>
<evidence type="ECO:0000313" key="6">
    <source>
        <dbReference type="Proteomes" id="UP000217838"/>
    </source>
</evidence>
<dbReference type="PANTHER" id="PTHR43976:SF16">
    <property type="entry name" value="SHORT-CHAIN DEHYDROGENASE_REDUCTASE FAMILY PROTEIN"/>
    <property type="match status" value="1"/>
</dbReference>
<comment type="caution">
    <text evidence="5">The sequence shown here is derived from an EMBL/GenBank/DDBJ whole genome shotgun (WGS) entry which is preliminary data.</text>
</comment>
<dbReference type="EMBL" id="NVUU01000025">
    <property type="protein sequence ID" value="PCI95236.1"/>
    <property type="molecule type" value="Genomic_DNA"/>
</dbReference>
<keyword evidence="4" id="KW-0732">Signal</keyword>
<dbReference type="InterPro" id="IPR036291">
    <property type="entry name" value="NAD(P)-bd_dom_sf"/>
</dbReference>
<sequence length="298" mass="32458">MRKYVLLAVLFSLVTMLAFCEQKEDKVVFISGGTKGIGLETAKVFSERGYSVWAVGRSVNDVLRDTYPNIHFLYMDITDSVSIDTAVYEVLSSEGHIDTLVNNAGYGLLGADEAVTVAQARAQFDVNFFGLLELTQKVLPSMRKEEKGHIINISSTSGVRAVPGLGLYAASKFALEALSESMAVTLSPFNIKVSVIEPGTVANGWAANCEIAKNVKKIDVYSKLATNLQAKLLELSAKNGQESREIALLILSVANCKDPHLRYQTSKSVEKTVSHKLKDLTGDDLVSMQKSFLNALLD</sequence>
<name>A0A2A4YK87_UNCAE</name>
<dbReference type="PRINTS" id="PR00081">
    <property type="entry name" value="GDHRDH"/>
</dbReference>
<evidence type="ECO:0000256" key="2">
    <source>
        <dbReference type="ARBA" id="ARBA00023002"/>
    </source>
</evidence>
<gene>
    <name evidence="5" type="ORF">COB11_02745</name>
</gene>
<organism evidence="5 6">
    <name type="scientific">Aerophobetes bacterium</name>
    <dbReference type="NCBI Taxonomy" id="2030807"/>
    <lineage>
        <taxon>Bacteria</taxon>
        <taxon>Candidatus Aerophobota</taxon>
    </lineage>
</organism>
<reference evidence="6" key="1">
    <citation type="submission" date="2017-08" db="EMBL/GenBank/DDBJ databases">
        <title>A dynamic microbial community with high functional redundancy inhabits the cold, oxic subseafloor aquifer.</title>
        <authorList>
            <person name="Tully B.J."/>
            <person name="Wheat C.G."/>
            <person name="Glazer B.T."/>
            <person name="Huber J.A."/>
        </authorList>
    </citation>
    <scope>NUCLEOTIDE SEQUENCE [LARGE SCALE GENOMIC DNA]</scope>
</reference>
<dbReference type="Proteomes" id="UP000217838">
    <property type="component" value="Unassembled WGS sequence"/>
</dbReference>
<dbReference type="InterPro" id="IPR020904">
    <property type="entry name" value="Sc_DH/Rdtase_CS"/>
</dbReference>
<evidence type="ECO:0000256" key="1">
    <source>
        <dbReference type="ARBA" id="ARBA00006484"/>
    </source>
</evidence>
<feature type="chain" id="PRO_5011997701" evidence="4">
    <location>
        <begin position="21"/>
        <end position="298"/>
    </location>
</feature>
<dbReference type="PROSITE" id="PS00061">
    <property type="entry name" value="ADH_SHORT"/>
    <property type="match status" value="1"/>
</dbReference>
<accession>A0A2A4YK87</accession>
<dbReference type="PANTHER" id="PTHR43976">
    <property type="entry name" value="SHORT CHAIN DEHYDROGENASE"/>
    <property type="match status" value="1"/>
</dbReference>
<dbReference type="GO" id="GO:0016491">
    <property type="term" value="F:oxidoreductase activity"/>
    <property type="evidence" value="ECO:0007669"/>
    <property type="project" value="UniProtKB-KW"/>
</dbReference>
<dbReference type="AlphaFoldDB" id="A0A2A4YK87"/>
<protein>
    <submittedName>
        <fullName evidence="5">Short-chain dehydrogenase/reductase</fullName>
    </submittedName>
</protein>
<dbReference type="InterPro" id="IPR002347">
    <property type="entry name" value="SDR_fam"/>
</dbReference>
<evidence type="ECO:0000256" key="3">
    <source>
        <dbReference type="RuleBase" id="RU000363"/>
    </source>
</evidence>
<dbReference type="Pfam" id="PF00106">
    <property type="entry name" value="adh_short"/>
    <property type="match status" value="1"/>
</dbReference>
<dbReference type="PRINTS" id="PR00080">
    <property type="entry name" value="SDRFAMILY"/>
</dbReference>
<comment type="similarity">
    <text evidence="1 3">Belongs to the short-chain dehydrogenases/reductases (SDR) family.</text>
</comment>
<dbReference type="InterPro" id="IPR051911">
    <property type="entry name" value="SDR_oxidoreductase"/>
</dbReference>
<proteinExistence type="inferred from homology"/>
<evidence type="ECO:0000256" key="4">
    <source>
        <dbReference type="SAM" id="SignalP"/>
    </source>
</evidence>
<evidence type="ECO:0000313" key="5">
    <source>
        <dbReference type="EMBL" id="PCI95236.1"/>
    </source>
</evidence>
<dbReference type="Gene3D" id="3.40.50.720">
    <property type="entry name" value="NAD(P)-binding Rossmann-like Domain"/>
    <property type="match status" value="1"/>
</dbReference>
<dbReference type="SUPFAM" id="SSF51735">
    <property type="entry name" value="NAD(P)-binding Rossmann-fold domains"/>
    <property type="match status" value="1"/>
</dbReference>
<keyword evidence="2" id="KW-0560">Oxidoreductase</keyword>
<feature type="signal peptide" evidence="4">
    <location>
        <begin position="1"/>
        <end position="20"/>
    </location>
</feature>